<dbReference type="InterPro" id="IPR036188">
    <property type="entry name" value="FAD/NAD-bd_sf"/>
</dbReference>
<dbReference type="PANTHER" id="PTHR48105">
    <property type="entry name" value="THIOREDOXIN REDUCTASE 1-RELATED-RELATED"/>
    <property type="match status" value="1"/>
</dbReference>
<dbReference type="SUPFAM" id="SSF51905">
    <property type="entry name" value="FAD/NAD(P)-binding domain"/>
    <property type="match status" value="1"/>
</dbReference>
<dbReference type="Proteomes" id="UP001637996">
    <property type="component" value="Unassembled WGS sequence"/>
</dbReference>
<protein>
    <submittedName>
        <fullName evidence="4">NAD(P)/FAD-dependent oxidoreductase</fullName>
    </submittedName>
</protein>
<dbReference type="Pfam" id="PF07992">
    <property type="entry name" value="Pyr_redox_2"/>
    <property type="match status" value="1"/>
</dbReference>
<evidence type="ECO:0000259" key="3">
    <source>
        <dbReference type="Pfam" id="PF07992"/>
    </source>
</evidence>
<evidence type="ECO:0000313" key="4">
    <source>
        <dbReference type="EMBL" id="MFO3665815.1"/>
    </source>
</evidence>
<dbReference type="InterPro" id="IPR023753">
    <property type="entry name" value="FAD/NAD-binding_dom"/>
</dbReference>
<sequence>MRYNLAVIGAGPAGLSAAVNASIRNKSVIVFGLDSPAISKTEGIKNYLGFGTISGAELNDNFKKTLEGHDIEKSTEKVQQIYAMGDYFAIILKGDKMIEATSVIVATGIELKKDLIGEDKFFGKGVSYCATCDASFYKGKKVVLIGYNEESVEEANYTSEVVDKLIYVNMYKENPELNDEIEVINGEIPVEFVGENNPTTLKFKSGKEIEADGFFIIRDSSKPERLVPSIKTDDEHIIIDNNCRTNIRGLYAAGDIAGRPYQINKAAGQGQVAALDAAKYITLVESGKFTKEMW</sequence>
<keyword evidence="5" id="KW-1185">Reference proteome</keyword>
<gene>
    <name evidence="4" type="ORF">ACCQ41_06110</name>
</gene>
<dbReference type="PRINTS" id="PR00368">
    <property type="entry name" value="FADPNR"/>
</dbReference>
<organism evidence="4 5">
    <name type="scientific">Anaerococcus martiniensis</name>
    <dbReference type="NCBI Taxonomy" id="3115615"/>
    <lineage>
        <taxon>Bacteria</taxon>
        <taxon>Bacillati</taxon>
        <taxon>Bacillota</taxon>
        <taxon>Tissierellia</taxon>
        <taxon>Tissierellales</taxon>
        <taxon>Peptoniphilaceae</taxon>
        <taxon>Anaerococcus</taxon>
    </lineage>
</organism>
<reference evidence="4 5" key="1">
    <citation type="journal article" date="2025" name="Anaerobe">
        <title>Description of Anaerococcus kampingiae sp. nov., Anaerococcus groningensis sp. nov., Anaerococcus martiniensis sp. nov., and Anaerococcus cruorum sp. nov., isolated from human clinical specimens.</title>
        <authorList>
            <person name="Boiten K.E."/>
            <person name="Meijer J."/>
            <person name="van Wezel E.M."/>
            <person name="Veloo A.C.M."/>
        </authorList>
    </citation>
    <scope>NUCLEOTIDE SEQUENCE [LARGE SCALE GENOMIC DNA]</scope>
    <source>
        <strain evidence="4 5">ENR0831</strain>
    </source>
</reference>
<dbReference type="RefSeq" id="WP_410031498.1">
    <property type="nucleotide sequence ID" value="NZ_JBGMEI010000007.1"/>
</dbReference>
<comment type="caution">
    <text evidence="4">The sequence shown here is derived from an EMBL/GenBank/DDBJ whole genome shotgun (WGS) entry which is preliminary data.</text>
</comment>
<evidence type="ECO:0000256" key="2">
    <source>
        <dbReference type="ARBA" id="ARBA00023002"/>
    </source>
</evidence>
<evidence type="ECO:0000313" key="5">
    <source>
        <dbReference type="Proteomes" id="UP001637996"/>
    </source>
</evidence>
<dbReference type="EMBL" id="JBGMEI010000007">
    <property type="protein sequence ID" value="MFO3665815.1"/>
    <property type="molecule type" value="Genomic_DNA"/>
</dbReference>
<dbReference type="PRINTS" id="PR00469">
    <property type="entry name" value="PNDRDTASEII"/>
</dbReference>
<proteinExistence type="predicted"/>
<accession>A0ABW9M9E5</accession>
<keyword evidence="2" id="KW-0560">Oxidoreductase</keyword>
<dbReference type="InterPro" id="IPR050097">
    <property type="entry name" value="Ferredoxin-NADP_redctase_2"/>
</dbReference>
<feature type="domain" description="FAD/NAD(P)-binding" evidence="3">
    <location>
        <begin position="3"/>
        <end position="270"/>
    </location>
</feature>
<name>A0ABW9M9E5_9FIRM</name>
<keyword evidence="1" id="KW-0285">Flavoprotein</keyword>
<evidence type="ECO:0000256" key="1">
    <source>
        <dbReference type="ARBA" id="ARBA00022630"/>
    </source>
</evidence>
<dbReference type="Gene3D" id="3.50.50.60">
    <property type="entry name" value="FAD/NAD(P)-binding domain"/>
    <property type="match status" value="2"/>
</dbReference>